<feature type="compositionally biased region" description="Polar residues" evidence="1">
    <location>
        <begin position="521"/>
        <end position="547"/>
    </location>
</feature>
<evidence type="ECO:0000313" key="3">
    <source>
        <dbReference type="Proteomes" id="UP001515480"/>
    </source>
</evidence>
<feature type="region of interest" description="Disordered" evidence="1">
    <location>
        <begin position="513"/>
        <end position="547"/>
    </location>
</feature>
<accession>A0AB34JI46</accession>
<feature type="region of interest" description="Disordered" evidence="1">
    <location>
        <begin position="589"/>
        <end position="615"/>
    </location>
</feature>
<dbReference type="AlphaFoldDB" id="A0AB34JI46"/>
<protein>
    <submittedName>
        <fullName evidence="2">Uncharacterized protein</fullName>
    </submittedName>
</protein>
<gene>
    <name evidence="2" type="ORF">AB1Y20_021385</name>
</gene>
<dbReference type="Proteomes" id="UP001515480">
    <property type="component" value="Unassembled WGS sequence"/>
</dbReference>
<evidence type="ECO:0000256" key="1">
    <source>
        <dbReference type="SAM" id="MobiDB-lite"/>
    </source>
</evidence>
<sequence>MSATTASFDMRPRALHPPGHLLPPRSVVGLDQRGLEWLPPSSLALLSKETEAVQLAKHALLNEWLQEFEGGAGEFYSSAVFLEVQLRKALAATSSSSTPDTFRTAAVCECLARLPECAGPFSRILQILRAELLRSVYHDFDHVESTNSVVNAEVLFKSKTFFSKVEELRQFNEEMSDRFSALEKSRQALQTETAARAEMLRMALERWNSVMVLVKRDLRGSREAQDAVDRLSMLVSSMEEHCKTIDELARVATTDPAARLHVYFNSLGATHRTQMLQSLLQLHGANIIAAFGREERSKFISGLLDSVTLKDRQELIRDLVRDRSITGSTVPFLDYVVDGMDAEELTILLKQNANRCRRQMGGAEAADLAADLKQAMLSLSKTTSTSTQMPERKSLAQREGELATLAEKLGEQAVASLGSARKLLQESNLTPSMLANDEPEDSCEAWPLLVALERRCADFERELDLHQSSVAKLGEQLAMSESREAMLRAQMDDFVSRRMSSLDARIGDFDPGRCDSLRPSADNSNGELNSIRSYRSGNDPTSPGISRTRLVSFNDEAARNNARGRAITHQEAAVEDVLKRYSLRRSGHSWLKSTPDEDETDTWATQESVRPSRTETNAVQLPRVMI</sequence>
<keyword evidence="3" id="KW-1185">Reference proteome</keyword>
<name>A0AB34JI46_PRYPA</name>
<evidence type="ECO:0000313" key="2">
    <source>
        <dbReference type="EMBL" id="KAL1521730.1"/>
    </source>
</evidence>
<reference evidence="2 3" key="1">
    <citation type="journal article" date="2024" name="Science">
        <title>Giant polyketide synthase enzymes in the biosynthesis of giant marine polyether toxins.</title>
        <authorList>
            <person name="Fallon T.R."/>
            <person name="Shende V.V."/>
            <person name="Wierzbicki I.H."/>
            <person name="Pendleton A.L."/>
            <person name="Watervoot N.F."/>
            <person name="Auber R.P."/>
            <person name="Gonzalez D.J."/>
            <person name="Wisecaver J.H."/>
            <person name="Moore B.S."/>
        </authorList>
    </citation>
    <scope>NUCLEOTIDE SEQUENCE [LARGE SCALE GENOMIC DNA]</scope>
    <source>
        <strain evidence="2 3">12B1</strain>
    </source>
</reference>
<proteinExistence type="predicted"/>
<organism evidence="2 3">
    <name type="scientific">Prymnesium parvum</name>
    <name type="common">Toxic golden alga</name>
    <dbReference type="NCBI Taxonomy" id="97485"/>
    <lineage>
        <taxon>Eukaryota</taxon>
        <taxon>Haptista</taxon>
        <taxon>Haptophyta</taxon>
        <taxon>Prymnesiophyceae</taxon>
        <taxon>Prymnesiales</taxon>
        <taxon>Prymnesiaceae</taxon>
        <taxon>Prymnesium</taxon>
    </lineage>
</organism>
<comment type="caution">
    <text evidence="2">The sequence shown here is derived from an EMBL/GenBank/DDBJ whole genome shotgun (WGS) entry which is preliminary data.</text>
</comment>
<dbReference type="EMBL" id="JBGBPQ010000007">
    <property type="protein sequence ID" value="KAL1521730.1"/>
    <property type="molecule type" value="Genomic_DNA"/>
</dbReference>
<feature type="compositionally biased region" description="Polar residues" evidence="1">
    <location>
        <begin position="602"/>
        <end position="615"/>
    </location>
</feature>